<dbReference type="Proteomes" id="UP000299102">
    <property type="component" value="Unassembled WGS sequence"/>
</dbReference>
<reference evidence="1 2" key="1">
    <citation type="journal article" date="2019" name="Commun. Biol.">
        <title>The bagworm genome reveals a unique fibroin gene that provides high tensile strength.</title>
        <authorList>
            <person name="Kono N."/>
            <person name="Nakamura H."/>
            <person name="Ohtoshi R."/>
            <person name="Tomita M."/>
            <person name="Numata K."/>
            <person name="Arakawa K."/>
        </authorList>
    </citation>
    <scope>NUCLEOTIDE SEQUENCE [LARGE SCALE GENOMIC DNA]</scope>
</reference>
<proteinExistence type="predicted"/>
<gene>
    <name evidence="1" type="ORF">EVAR_28673_1</name>
</gene>
<keyword evidence="2" id="KW-1185">Reference proteome</keyword>
<evidence type="ECO:0000313" key="2">
    <source>
        <dbReference type="Proteomes" id="UP000299102"/>
    </source>
</evidence>
<name>A0A4C1V3Y7_EUMVA</name>
<dbReference type="AlphaFoldDB" id="A0A4C1V3Y7"/>
<evidence type="ECO:0000313" key="1">
    <source>
        <dbReference type="EMBL" id="GBP33518.1"/>
    </source>
</evidence>
<sequence>MERAASAAPRDELNRGPCLFEAPLGSRSKTFSGLSATLAAHNASCYAVKAFGLLQQEPTPFVLFHLRNAFQQKGKRDLD</sequence>
<organism evidence="1 2">
    <name type="scientific">Eumeta variegata</name>
    <name type="common">Bagworm moth</name>
    <name type="synonym">Eumeta japonica</name>
    <dbReference type="NCBI Taxonomy" id="151549"/>
    <lineage>
        <taxon>Eukaryota</taxon>
        <taxon>Metazoa</taxon>
        <taxon>Ecdysozoa</taxon>
        <taxon>Arthropoda</taxon>
        <taxon>Hexapoda</taxon>
        <taxon>Insecta</taxon>
        <taxon>Pterygota</taxon>
        <taxon>Neoptera</taxon>
        <taxon>Endopterygota</taxon>
        <taxon>Lepidoptera</taxon>
        <taxon>Glossata</taxon>
        <taxon>Ditrysia</taxon>
        <taxon>Tineoidea</taxon>
        <taxon>Psychidae</taxon>
        <taxon>Oiketicinae</taxon>
        <taxon>Eumeta</taxon>
    </lineage>
</organism>
<comment type="caution">
    <text evidence="1">The sequence shown here is derived from an EMBL/GenBank/DDBJ whole genome shotgun (WGS) entry which is preliminary data.</text>
</comment>
<dbReference type="EMBL" id="BGZK01000275">
    <property type="protein sequence ID" value="GBP33518.1"/>
    <property type="molecule type" value="Genomic_DNA"/>
</dbReference>
<protein>
    <submittedName>
        <fullName evidence="1">Uncharacterized protein</fullName>
    </submittedName>
</protein>
<accession>A0A4C1V3Y7</accession>